<comment type="caution">
    <text evidence="2">The sequence shown here is derived from an EMBL/GenBank/DDBJ whole genome shotgun (WGS) entry which is preliminary data.</text>
</comment>
<feature type="region of interest" description="Disordered" evidence="1">
    <location>
        <begin position="1"/>
        <end position="69"/>
    </location>
</feature>
<feature type="compositionally biased region" description="Polar residues" evidence="1">
    <location>
        <begin position="53"/>
        <end position="67"/>
    </location>
</feature>
<gene>
    <name evidence="2" type="ORF">OHJ16_08755</name>
</gene>
<sequence length="538" mass="56504">MGPADDDGASASRTRALDTLDEDTEHDWLIDVVPGRAVRSADGGPHGAGSGEDNGSVQPRVPPTSTGAGIMRRRTLLIAAAAGAAAAAPPALTACSPSRFTKKPSHPAPTPPPDVDALPSAFDDKAVWPGVWTRKTLTAARDRYLCGATVAHEAEKAFTRGWCPVVVDVSGPTTRAVLLGEDGAWTTQEVEPVAHRDENDRTAAASTIALGPALIDAEHAYLVVGAFPPSSTDPAGSAGTEVIQAGTTCPVTALKVRLADGAVAASATVSERFLARSVARIHLSFSADRDALLMAGNNLAGNDSADADYIGLRLSAEDLSVQLDAHSVLDIRPPANVFSHGQAISAGRTTMFLADGAQEDNRNHPVLVRDGWYYYEETLSPVGSGSIITRGCARNLASGETVVLDDGAIEDVRLLGWPSVASDQQEIIRLLERESMDPFTVRRPGAPSPVLTWTKEERTLPQGAGVLGDVLYTTYYLDDSTRSGSHRLELTSLGTGETIAETIAETDERTGMSGVNVVTPWGLAVDHSFFAATSWLGS</sequence>
<evidence type="ECO:0000256" key="1">
    <source>
        <dbReference type="SAM" id="MobiDB-lite"/>
    </source>
</evidence>
<evidence type="ECO:0000313" key="3">
    <source>
        <dbReference type="Proteomes" id="UP001072034"/>
    </source>
</evidence>
<organism evidence="2 3">
    <name type="scientific">Actinomyces israelii</name>
    <dbReference type="NCBI Taxonomy" id="1659"/>
    <lineage>
        <taxon>Bacteria</taxon>
        <taxon>Bacillati</taxon>
        <taxon>Actinomycetota</taxon>
        <taxon>Actinomycetes</taxon>
        <taxon>Actinomycetales</taxon>
        <taxon>Actinomycetaceae</taxon>
        <taxon>Actinomyces</taxon>
    </lineage>
</organism>
<dbReference type="EMBL" id="JAPTMY010000017">
    <property type="protein sequence ID" value="MCZ0858133.1"/>
    <property type="molecule type" value="Genomic_DNA"/>
</dbReference>
<protein>
    <recommendedName>
        <fullName evidence="4">Tat pathway signal protein</fullName>
    </recommendedName>
</protein>
<proteinExistence type="predicted"/>
<evidence type="ECO:0000313" key="2">
    <source>
        <dbReference type="EMBL" id="MCZ0858133.1"/>
    </source>
</evidence>
<keyword evidence="3" id="KW-1185">Reference proteome</keyword>
<accession>A0ABT4I8Q8</accession>
<dbReference type="RefSeq" id="WP_268917583.1">
    <property type="nucleotide sequence ID" value="NZ_JAPTMY010000017.1"/>
</dbReference>
<name>A0ABT4I8Q8_9ACTO</name>
<reference evidence="2" key="1">
    <citation type="submission" date="2022-10" db="EMBL/GenBank/DDBJ databases">
        <title>Genome sequence of Actinomyces israelii ATCC 10048.</title>
        <authorList>
            <person name="Watt R.M."/>
            <person name="Tong W.M."/>
        </authorList>
    </citation>
    <scope>NUCLEOTIDE SEQUENCE</scope>
    <source>
        <strain evidence="2">ATCC 10048</strain>
    </source>
</reference>
<evidence type="ECO:0008006" key="4">
    <source>
        <dbReference type="Google" id="ProtNLM"/>
    </source>
</evidence>
<dbReference type="Proteomes" id="UP001072034">
    <property type="component" value="Unassembled WGS sequence"/>
</dbReference>